<dbReference type="InterPro" id="IPR009003">
    <property type="entry name" value="Peptidase_S1_PA"/>
</dbReference>
<dbReference type="Gene3D" id="2.40.10.10">
    <property type="entry name" value="Trypsin-like serine proteases"/>
    <property type="match status" value="1"/>
</dbReference>
<dbReference type="Pfam" id="PF00089">
    <property type="entry name" value="Trypsin"/>
    <property type="match status" value="1"/>
</dbReference>
<dbReference type="PROSITE" id="PS50240">
    <property type="entry name" value="TRYPSIN_DOM"/>
    <property type="match status" value="1"/>
</dbReference>
<dbReference type="PANTHER" id="PTHR24276">
    <property type="entry name" value="POLYSERASE-RELATED"/>
    <property type="match status" value="1"/>
</dbReference>
<evidence type="ECO:0000256" key="3">
    <source>
        <dbReference type="SAM" id="SignalP"/>
    </source>
</evidence>
<dbReference type="InterPro" id="IPR043504">
    <property type="entry name" value="Peptidase_S1_PA_chymotrypsin"/>
</dbReference>
<feature type="domain" description="Peptidase S1" evidence="4">
    <location>
        <begin position="34"/>
        <end position="251"/>
    </location>
</feature>
<dbReference type="GO" id="GO:0004252">
    <property type="term" value="F:serine-type endopeptidase activity"/>
    <property type="evidence" value="ECO:0007669"/>
    <property type="project" value="InterPro"/>
</dbReference>
<dbReference type="InterPro" id="IPR001254">
    <property type="entry name" value="Trypsin_dom"/>
</dbReference>
<dbReference type="PANTHER" id="PTHR24276:SF98">
    <property type="entry name" value="FI18310P1-RELATED"/>
    <property type="match status" value="1"/>
</dbReference>
<keyword evidence="5" id="KW-0378">Hydrolase</keyword>
<dbReference type="SMART" id="SM00020">
    <property type="entry name" value="Tryp_SPc"/>
    <property type="match status" value="1"/>
</dbReference>
<feature type="chain" id="PRO_5037617412" evidence="3">
    <location>
        <begin position="34"/>
        <end position="251"/>
    </location>
</feature>
<keyword evidence="3" id="KW-0732">Signal</keyword>
<sequence>MKNIREHRARRTAAAALLSLGVALGLATPPAQAVEGGTTIGSTWGTGMAQVWEMTPGGPAYRCSGSVVGPIKVLTAAHCFKPGVDYTDFYVLVGHTEKGKGHRIRVGNVNKHKDLAVASLTADVRRHSEVHHVALNTRIEPAHGEYAHVQGWGRTCLTCRGSLQLKQARVRVVDYGTDLAGGPAYRVFGSPKNGALREGDSGGPMLWNGRQVGVVSDDSGPNDAHHAHISLFDDSAERFLTDMHVPVNTAW</sequence>
<protein>
    <submittedName>
        <fullName evidence="5">Serine protease</fullName>
    </submittedName>
</protein>
<comment type="caution">
    <text evidence="5">The sequence shown here is derived from an EMBL/GenBank/DDBJ whole genome shotgun (WGS) entry which is preliminary data.</text>
</comment>
<evidence type="ECO:0000313" key="6">
    <source>
        <dbReference type="Proteomes" id="UP000654123"/>
    </source>
</evidence>
<keyword evidence="2" id="KW-1015">Disulfide bond</keyword>
<gene>
    <name evidence="5" type="ORF">GCM10010249_13530</name>
</gene>
<evidence type="ECO:0000313" key="5">
    <source>
        <dbReference type="EMBL" id="GGP96600.1"/>
    </source>
</evidence>
<dbReference type="RefSeq" id="WP_189530788.1">
    <property type="nucleotide sequence ID" value="NZ_BMSV01000002.1"/>
</dbReference>
<organism evidence="5 6">
    <name type="scientific">Streptomyces roseolilacinus</name>
    <dbReference type="NCBI Taxonomy" id="66904"/>
    <lineage>
        <taxon>Bacteria</taxon>
        <taxon>Bacillati</taxon>
        <taxon>Actinomycetota</taxon>
        <taxon>Actinomycetes</taxon>
        <taxon>Kitasatosporales</taxon>
        <taxon>Streptomycetaceae</taxon>
        <taxon>Streptomyces</taxon>
    </lineage>
</organism>
<evidence type="ECO:0000256" key="2">
    <source>
        <dbReference type="ARBA" id="ARBA00023157"/>
    </source>
</evidence>
<dbReference type="AlphaFoldDB" id="A0A918AXV3"/>
<accession>A0A918AXV3</accession>
<dbReference type="GO" id="GO:0006508">
    <property type="term" value="P:proteolysis"/>
    <property type="evidence" value="ECO:0007669"/>
    <property type="project" value="UniProtKB-KW"/>
</dbReference>
<comment type="similarity">
    <text evidence="1">Belongs to the peptidase S1 family.</text>
</comment>
<dbReference type="InterPro" id="IPR050430">
    <property type="entry name" value="Peptidase_S1"/>
</dbReference>
<dbReference type="SUPFAM" id="SSF50494">
    <property type="entry name" value="Trypsin-like serine proteases"/>
    <property type="match status" value="1"/>
</dbReference>
<evidence type="ECO:0000256" key="1">
    <source>
        <dbReference type="ARBA" id="ARBA00007664"/>
    </source>
</evidence>
<name>A0A918AXV3_9ACTN</name>
<evidence type="ECO:0000259" key="4">
    <source>
        <dbReference type="PROSITE" id="PS50240"/>
    </source>
</evidence>
<feature type="signal peptide" evidence="3">
    <location>
        <begin position="1"/>
        <end position="33"/>
    </location>
</feature>
<proteinExistence type="inferred from homology"/>
<dbReference type="PRINTS" id="PR00722">
    <property type="entry name" value="CHYMOTRYPSIN"/>
</dbReference>
<dbReference type="PROSITE" id="PS00134">
    <property type="entry name" value="TRYPSIN_HIS"/>
    <property type="match status" value="1"/>
</dbReference>
<dbReference type="EMBL" id="BMSV01000002">
    <property type="protein sequence ID" value="GGP96600.1"/>
    <property type="molecule type" value="Genomic_DNA"/>
</dbReference>
<dbReference type="Proteomes" id="UP000654123">
    <property type="component" value="Unassembled WGS sequence"/>
</dbReference>
<keyword evidence="5" id="KW-0645">Protease</keyword>
<dbReference type="InterPro" id="IPR001314">
    <property type="entry name" value="Peptidase_S1A"/>
</dbReference>
<dbReference type="InterPro" id="IPR018114">
    <property type="entry name" value="TRYPSIN_HIS"/>
</dbReference>
<reference evidence="5" key="2">
    <citation type="submission" date="2020-09" db="EMBL/GenBank/DDBJ databases">
        <authorList>
            <person name="Sun Q."/>
            <person name="Ohkuma M."/>
        </authorList>
    </citation>
    <scope>NUCLEOTIDE SEQUENCE</scope>
    <source>
        <strain evidence="5">JCM 4335</strain>
    </source>
</reference>
<reference evidence="5" key="1">
    <citation type="journal article" date="2014" name="Int. J. Syst. Evol. Microbiol.">
        <title>Complete genome sequence of Corynebacterium casei LMG S-19264T (=DSM 44701T), isolated from a smear-ripened cheese.</title>
        <authorList>
            <consortium name="US DOE Joint Genome Institute (JGI-PGF)"/>
            <person name="Walter F."/>
            <person name="Albersmeier A."/>
            <person name="Kalinowski J."/>
            <person name="Ruckert C."/>
        </authorList>
    </citation>
    <scope>NUCLEOTIDE SEQUENCE</scope>
    <source>
        <strain evidence="5">JCM 4335</strain>
    </source>
</reference>
<keyword evidence="6" id="KW-1185">Reference proteome</keyword>